<keyword evidence="8" id="KW-1185">Reference proteome</keyword>
<dbReference type="SUPFAM" id="SSF55068">
    <property type="entry name" value="Peptide methionine sulfoxide reductase"/>
    <property type="match status" value="1"/>
</dbReference>
<dbReference type="GO" id="GO:0034599">
    <property type="term" value="P:cellular response to oxidative stress"/>
    <property type="evidence" value="ECO:0000318"/>
    <property type="project" value="GO_Central"/>
</dbReference>
<dbReference type="HOGENOM" id="CLU_031040_6_1_1"/>
<evidence type="ECO:0000256" key="2">
    <source>
        <dbReference type="ARBA" id="ARBA00012502"/>
    </source>
</evidence>
<dbReference type="Pfam" id="PF01625">
    <property type="entry name" value="PMSR"/>
    <property type="match status" value="1"/>
</dbReference>
<sequence>FWFPEAQFGCAPGVVRTKVGYTGGQKEYPTYHSLGDHTESVQIEYDPKETDYNKLLRIFWENHDSTSCHKRQYMSAIFFHNEKQKQDAEITRNEHQQKVRGPIVTKILPAQTFYDAENYHQKYILRNSSHILASLGLSNEEIKSSYVATRLNGYLGGHGSLSQLDGEAKKLGLTDEVLDALREIVRYRSS</sequence>
<dbReference type="InParanoid" id="A7RPZ4"/>
<dbReference type="EMBL" id="DS469527">
    <property type="protein sequence ID" value="EDO46404.1"/>
    <property type="molecule type" value="Genomic_DNA"/>
</dbReference>
<dbReference type="InterPro" id="IPR036509">
    <property type="entry name" value="Met_Sox_Rdtase_MsrA_sf"/>
</dbReference>
<dbReference type="Proteomes" id="UP000001593">
    <property type="component" value="Unassembled WGS sequence"/>
</dbReference>
<dbReference type="PANTHER" id="PTHR43774:SF1">
    <property type="entry name" value="PEPTIDE METHIONINE SULFOXIDE REDUCTASE MSRA 2"/>
    <property type="match status" value="1"/>
</dbReference>
<evidence type="ECO:0000256" key="3">
    <source>
        <dbReference type="ARBA" id="ARBA00023002"/>
    </source>
</evidence>
<dbReference type="FunFam" id="3.30.1060.10:FF:000004">
    <property type="entry name" value="Peptide methionine sulfoxide reductase A5"/>
    <property type="match status" value="1"/>
</dbReference>
<comment type="similarity">
    <text evidence="1">Belongs to the MsrA Met sulfoxide reductase family.</text>
</comment>
<protein>
    <recommendedName>
        <fullName evidence="2">peptide-methionine (S)-S-oxide reductase</fullName>
        <ecNumber evidence="2">1.8.4.11</ecNumber>
    </recommendedName>
    <alternativeName>
        <fullName evidence="4">Peptide-methionine (S)-S-oxide reductase</fullName>
    </alternativeName>
</protein>
<dbReference type="GO" id="GO:0005737">
    <property type="term" value="C:cytoplasm"/>
    <property type="evidence" value="ECO:0000318"/>
    <property type="project" value="GO_Central"/>
</dbReference>
<dbReference type="STRING" id="45351.A7RPZ4"/>
<dbReference type="InterPro" id="IPR002569">
    <property type="entry name" value="Met_Sox_Rdtase_MsrA_dom"/>
</dbReference>
<dbReference type="InterPro" id="IPR049006">
    <property type="entry name" value="MsrA_helical"/>
</dbReference>
<dbReference type="Pfam" id="PF20939">
    <property type="entry name" value="MsrA_helical"/>
    <property type="match status" value="1"/>
</dbReference>
<feature type="domain" description="Selenoprotein methionine sulfoxide reductase A helical" evidence="6">
    <location>
        <begin position="136"/>
        <end position="185"/>
    </location>
</feature>
<dbReference type="EC" id="1.8.4.11" evidence="2"/>
<dbReference type="OrthoDB" id="77405at2759"/>
<evidence type="ECO:0000313" key="8">
    <source>
        <dbReference type="Proteomes" id="UP000001593"/>
    </source>
</evidence>
<reference evidence="7 8" key="1">
    <citation type="journal article" date="2007" name="Science">
        <title>Sea anemone genome reveals ancestral eumetazoan gene repertoire and genomic organization.</title>
        <authorList>
            <person name="Putnam N.H."/>
            <person name="Srivastava M."/>
            <person name="Hellsten U."/>
            <person name="Dirks B."/>
            <person name="Chapman J."/>
            <person name="Salamov A."/>
            <person name="Terry A."/>
            <person name="Shapiro H."/>
            <person name="Lindquist E."/>
            <person name="Kapitonov V.V."/>
            <person name="Jurka J."/>
            <person name="Genikhovich G."/>
            <person name="Grigoriev I.V."/>
            <person name="Lucas S.M."/>
            <person name="Steele R.E."/>
            <person name="Finnerty J.R."/>
            <person name="Technau U."/>
            <person name="Martindale M.Q."/>
            <person name="Rokhsar D.S."/>
        </authorList>
    </citation>
    <scope>NUCLEOTIDE SEQUENCE [LARGE SCALE GENOMIC DNA]</scope>
    <source>
        <strain evidence="8">CH2 X CH6</strain>
    </source>
</reference>
<evidence type="ECO:0000259" key="5">
    <source>
        <dbReference type="Pfam" id="PF01625"/>
    </source>
</evidence>
<evidence type="ECO:0000256" key="1">
    <source>
        <dbReference type="ARBA" id="ARBA00005591"/>
    </source>
</evidence>
<gene>
    <name evidence="7" type="ORF">NEMVEDRAFT_v1g89574</name>
</gene>
<evidence type="ECO:0000313" key="7">
    <source>
        <dbReference type="EMBL" id="EDO46404.1"/>
    </source>
</evidence>
<organism evidence="7 8">
    <name type="scientific">Nematostella vectensis</name>
    <name type="common">Starlet sea anemone</name>
    <dbReference type="NCBI Taxonomy" id="45351"/>
    <lineage>
        <taxon>Eukaryota</taxon>
        <taxon>Metazoa</taxon>
        <taxon>Cnidaria</taxon>
        <taxon>Anthozoa</taxon>
        <taxon>Hexacorallia</taxon>
        <taxon>Actiniaria</taxon>
        <taxon>Edwardsiidae</taxon>
        <taxon>Nematostella</taxon>
    </lineage>
</organism>
<dbReference type="OMA" id="QCFWGAE"/>
<keyword evidence="3" id="KW-0560">Oxidoreductase</keyword>
<feature type="domain" description="Peptide methionine sulphoxide reductase MsrA" evidence="5">
    <location>
        <begin position="1"/>
        <end position="130"/>
    </location>
</feature>
<feature type="non-terminal residue" evidence="7">
    <location>
        <position position="1"/>
    </location>
</feature>
<dbReference type="Gene3D" id="3.30.1060.10">
    <property type="entry name" value="Peptide methionine sulphoxide reductase MsrA"/>
    <property type="match status" value="1"/>
</dbReference>
<evidence type="ECO:0000256" key="4">
    <source>
        <dbReference type="ARBA" id="ARBA00030643"/>
    </source>
</evidence>
<dbReference type="NCBIfam" id="TIGR00401">
    <property type="entry name" value="msrA"/>
    <property type="match status" value="1"/>
</dbReference>
<dbReference type="AlphaFoldDB" id="A7RPZ4"/>
<dbReference type="PANTHER" id="PTHR43774">
    <property type="entry name" value="PEPTIDE METHIONINE SULFOXIDE REDUCTASE"/>
    <property type="match status" value="1"/>
</dbReference>
<dbReference type="PhylomeDB" id="A7RPZ4"/>
<evidence type="ECO:0000259" key="6">
    <source>
        <dbReference type="Pfam" id="PF20939"/>
    </source>
</evidence>
<accession>A7RPZ4</accession>
<dbReference type="GO" id="GO:0008113">
    <property type="term" value="F:peptide-methionine (S)-S-oxide reductase activity"/>
    <property type="evidence" value="ECO:0000318"/>
    <property type="project" value="GO_Central"/>
</dbReference>
<dbReference type="eggNOG" id="KOG1635">
    <property type="taxonomic scope" value="Eukaryota"/>
</dbReference>
<dbReference type="KEGG" id="nve:5518530"/>
<name>A7RPZ4_NEMVE</name>
<proteinExistence type="inferred from homology"/>